<sequence length="105" mass="11225">MSADGVALQALIEAIEGIDGVRLAVPLGAKAPDWWPWDARGFAVDLAPESVEVRVVAQTLPLAPLLEKTTAQLRAALLDTRWADAVLRVVVADLDAVAFDRKHGC</sequence>
<organism evidence="1 2">
    <name type="scientific">Nocardia callitridis</name>
    <dbReference type="NCBI Taxonomy" id="648753"/>
    <lineage>
        <taxon>Bacteria</taxon>
        <taxon>Bacillati</taxon>
        <taxon>Actinomycetota</taxon>
        <taxon>Actinomycetes</taxon>
        <taxon>Mycobacteriales</taxon>
        <taxon>Nocardiaceae</taxon>
        <taxon>Nocardia</taxon>
    </lineage>
</organism>
<dbReference type="RefSeq" id="WP_345497195.1">
    <property type="nucleotide sequence ID" value="NZ_BAABJM010000004.1"/>
</dbReference>
<evidence type="ECO:0008006" key="3">
    <source>
        <dbReference type="Google" id="ProtNLM"/>
    </source>
</evidence>
<dbReference type="Proteomes" id="UP001500603">
    <property type="component" value="Unassembled WGS sequence"/>
</dbReference>
<protein>
    <recommendedName>
        <fullName evidence="3">Asp23/Gls24 family envelope stress response protein</fullName>
    </recommendedName>
</protein>
<dbReference type="EMBL" id="BAABJM010000004">
    <property type="protein sequence ID" value="GAA5060117.1"/>
    <property type="molecule type" value="Genomic_DNA"/>
</dbReference>
<comment type="caution">
    <text evidence="1">The sequence shown here is derived from an EMBL/GenBank/DDBJ whole genome shotgun (WGS) entry which is preliminary data.</text>
</comment>
<accession>A0ABP9KJU4</accession>
<evidence type="ECO:0000313" key="1">
    <source>
        <dbReference type="EMBL" id="GAA5060117.1"/>
    </source>
</evidence>
<reference evidence="2" key="1">
    <citation type="journal article" date="2019" name="Int. J. Syst. Evol. Microbiol.">
        <title>The Global Catalogue of Microorganisms (GCM) 10K type strain sequencing project: providing services to taxonomists for standard genome sequencing and annotation.</title>
        <authorList>
            <consortium name="The Broad Institute Genomics Platform"/>
            <consortium name="The Broad Institute Genome Sequencing Center for Infectious Disease"/>
            <person name="Wu L."/>
            <person name="Ma J."/>
        </authorList>
    </citation>
    <scope>NUCLEOTIDE SEQUENCE [LARGE SCALE GENOMIC DNA]</scope>
    <source>
        <strain evidence="2">JCM 18298</strain>
    </source>
</reference>
<name>A0ABP9KJU4_9NOCA</name>
<keyword evidence="2" id="KW-1185">Reference proteome</keyword>
<proteinExistence type="predicted"/>
<gene>
    <name evidence="1" type="ORF">GCM10023318_41200</name>
</gene>
<evidence type="ECO:0000313" key="2">
    <source>
        <dbReference type="Proteomes" id="UP001500603"/>
    </source>
</evidence>